<dbReference type="SUPFAM" id="SSF51971">
    <property type="entry name" value="Nucleotide-binding domain"/>
    <property type="match status" value="1"/>
</dbReference>
<evidence type="ECO:0000259" key="6">
    <source>
        <dbReference type="PROSITE" id="PS50404"/>
    </source>
</evidence>
<dbReference type="InterPro" id="IPR054416">
    <property type="entry name" value="GST_UstS-like_C"/>
</dbReference>
<dbReference type="PROSITE" id="PS50404">
    <property type="entry name" value="GST_NTER"/>
    <property type="match status" value="1"/>
</dbReference>
<dbReference type="SUPFAM" id="SSF52833">
    <property type="entry name" value="Thioredoxin-like"/>
    <property type="match status" value="1"/>
</dbReference>
<evidence type="ECO:0000313" key="7">
    <source>
        <dbReference type="EMBL" id="GJJ13167.1"/>
    </source>
</evidence>
<dbReference type="PANTHER" id="PTHR48467">
    <property type="entry name" value="GLUTAMATE SYNTHASE 1 [NADH], CHLOROPLASTIC-LIKE"/>
    <property type="match status" value="1"/>
</dbReference>
<accession>A0AAV5AHP1</accession>
<feature type="domain" description="GST N-terminal" evidence="6">
    <location>
        <begin position="10"/>
        <end position="102"/>
    </location>
</feature>
<protein>
    <recommendedName>
        <fullName evidence="6">GST N-terminal domain-containing protein</fullName>
    </recommendedName>
</protein>
<reference evidence="7" key="1">
    <citation type="submission" date="2021-10" db="EMBL/GenBank/DDBJ databases">
        <title>De novo Genome Assembly of Clathrus columnatus (Basidiomycota, Fungi) Using Illumina and Nanopore Sequence Data.</title>
        <authorList>
            <person name="Ogiso-Tanaka E."/>
            <person name="Itagaki H."/>
            <person name="Hosoya T."/>
            <person name="Hosaka K."/>
        </authorList>
    </citation>
    <scope>NUCLEOTIDE SEQUENCE</scope>
    <source>
        <strain evidence="7">MO-923</strain>
    </source>
</reference>
<keyword evidence="8" id="KW-1185">Reference proteome</keyword>
<dbReference type="InterPro" id="IPR004045">
    <property type="entry name" value="Glutathione_S-Trfase_N"/>
</dbReference>
<dbReference type="InterPro" id="IPR036282">
    <property type="entry name" value="Glutathione-S-Trfase_C_sf"/>
</dbReference>
<dbReference type="Pfam" id="PF13409">
    <property type="entry name" value="GST_N_2"/>
    <property type="match status" value="1"/>
</dbReference>
<sequence length="749" mass="84650">MSKEPLITLFDIITTKGAFSPFAWRVRLALNYKKINYKTHWLALTDIKSNHQRFSIPETEHPIENPFYTIPAIIDASTSPPIVISQSFNIEKYLDEKYPDPPLYSIIPPNLHQGDTNAKERVAFLDEVNEFLRETNHWRRKILIPLAIPLIPNILQEQDKDYFYESRSRWFQMPFNEISPKAEAREVYIKDLKAVFEELDRVLVRGRVKPYNPNDQYDKPWICGDVVTRGDFTLIGLFIWIQKSNPELWNLIKTWNSGRWLSGGPSGFYLAARILYLLSSPGALKGNNINHNQDNLPVRVHIFERLKAPHGLVRFGVAPDHPEVKNCIHKFDRVVEDPKVRFFGNVHVGGGNKSTGSTSTTPSSSASPLHLPLSTLFPYYTHLAFSTGAPIPKTHPRLPPSQYCIPALDIVHWYTGHPESRYSDLTPPIPPSAKHITIIGHGNVSLDVARMILSSFARLNKLSDDDMPPNIKRAMKQLNVEHIDIVGRRGPEDVRFTPKEVREMMSLDNVAMNPIPNHLFERMKLDSLSRQQTRIVQLLQKGSRTMIDQSPRPKTFKLQFFEQPVGYRVVAPGLIELELEETCLTTSGDVVPVSPPRRRVIHTNLIVTSLGYESSPGLFQNSEQTSYPWFNERTRHIRSSSAGGRVLSPDGRVVQNIYASGWAGRGAHGVLAGTVMDANDVAASIIQDWEGEELRNGEVIQQNIGSKIGHVERLPSPLAIEPAGGLYNSCDVIENGVRDGIVSAYHHRQ</sequence>
<dbReference type="Proteomes" id="UP001050691">
    <property type="component" value="Unassembled WGS sequence"/>
</dbReference>
<name>A0AAV5AHP1_9AGAM</name>
<comment type="caution">
    <text evidence="7">The sequence shown here is derived from an EMBL/GenBank/DDBJ whole genome shotgun (WGS) entry which is preliminary data.</text>
</comment>
<keyword evidence="2" id="KW-0285">Flavoprotein</keyword>
<evidence type="ECO:0000256" key="5">
    <source>
        <dbReference type="ARBA" id="ARBA00023002"/>
    </source>
</evidence>
<evidence type="ECO:0000256" key="3">
    <source>
        <dbReference type="ARBA" id="ARBA00022827"/>
    </source>
</evidence>
<dbReference type="InterPro" id="IPR055275">
    <property type="entry name" value="Ferredox_Rdtase"/>
</dbReference>
<dbReference type="Pfam" id="PF22041">
    <property type="entry name" value="GST_C_7"/>
    <property type="match status" value="1"/>
</dbReference>
<keyword evidence="3" id="KW-0274">FAD</keyword>
<evidence type="ECO:0000256" key="4">
    <source>
        <dbReference type="ARBA" id="ARBA00022857"/>
    </source>
</evidence>
<gene>
    <name evidence="7" type="ORF">Clacol_007418</name>
</gene>
<dbReference type="InterPro" id="IPR036249">
    <property type="entry name" value="Thioredoxin-like_sf"/>
</dbReference>
<dbReference type="Gene3D" id="3.40.30.10">
    <property type="entry name" value="Glutaredoxin"/>
    <property type="match status" value="1"/>
</dbReference>
<keyword evidence="4" id="KW-0521">NADP</keyword>
<comment type="cofactor">
    <cofactor evidence="1">
        <name>FAD</name>
        <dbReference type="ChEBI" id="CHEBI:57692"/>
    </cofactor>
</comment>
<dbReference type="PANTHER" id="PTHR48467:SF1">
    <property type="entry name" value="GLUTAMATE SYNTHASE 1 [NADH], CHLOROPLASTIC-LIKE"/>
    <property type="match status" value="1"/>
</dbReference>
<dbReference type="AlphaFoldDB" id="A0AAV5AHP1"/>
<proteinExistence type="predicted"/>
<organism evidence="7 8">
    <name type="scientific">Clathrus columnatus</name>
    <dbReference type="NCBI Taxonomy" id="1419009"/>
    <lineage>
        <taxon>Eukaryota</taxon>
        <taxon>Fungi</taxon>
        <taxon>Dikarya</taxon>
        <taxon>Basidiomycota</taxon>
        <taxon>Agaricomycotina</taxon>
        <taxon>Agaricomycetes</taxon>
        <taxon>Phallomycetidae</taxon>
        <taxon>Phallales</taxon>
        <taxon>Clathraceae</taxon>
        <taxon>Clathrus</taxon>
    </lineage>
</organism>
<dbReference type="SUPFAM" id="SSF47616">
    <property type="entry name" value="GST C-terminal domain-like"/>
    <property type="match status" value="1"/>
</dbReference>
<dbReference type="Gene3D" id="3.40.50.720">
    <property type="entry name" value="NAD(P)-binding Rossmann-like Domain"/>
    <property type="match status" value="1"/>
</dbReference>
<dbReference type="Gene3D" id="1.20.1050.10">
    <property type="match status" value="1"/>
</dbReference>
<dbReference type="EMBL" id="BPWL01000008">
    <property type="protein sequence ID" value="GJJ13167.1"/>
    <property type="molecule type" value="Genomic_DNA"/>
</dbReference>
<dbReference type="Gene3D" id="3.50.50.60">
    <property type="entry name" value="FAD/NAD(P)-binding domain"/>
    <property type="match status" value="1"/>
</dbReference>
<dbReference type="GO" id="GO:0016491">
    <property type="term" value="F:oxidoreductase activity"/>
    <property type="evidence" value="ECO:0007669"/>
    <property type="project" value="UniProtKB-KW"/>
</dbReference>
<keyword evidence="5" id="KW-0560">Oxidoreductase</keyword>
<evidence type="ECO:0000256" key="2">
    <source>
        <dbReference type="ARBA" id="ARBA00022630"/>
    </source>
</evidence>
<dbReference type="InterPro" id="IPR036188">
    <property type="entry name" value="FAD/NAD-bd_sf"/>
</dbReference>
<evidence type="ECO:0000313" key="8">
    <source>
        <dbReference type="Proteomes" id="UP001050691"/>
    </source>
</evidence>
<evidence type="ECO:0000256" key="1">
    <source>
        <dbReference type="ARBA" id="ARBA00001974"/>
    </source>
</evidence>